<dbReference type="STRING" id="1003.SAMN04488541_101350"/>
<dbReference type="SUPFAM" id="SSF55961">
    <property type="entry name" value="Bet v1-like"/>
    <property type="match status" value="1"/>
</dbReference>
<feature type="compositionally biased region" description="Basic and acidic residues" evidence="1">
    <location>
        <begin position="147"/>
        <end position="161"/>
    </location>
</feature>
<accession>A0A1I2FB89</accession>
<evidence type="ECO:0000313" key="2">
    <source>
        <dbReference type="EMBL" id="SFF02744.1"/>
    </source>
</evidence>
<dbReference type="InterPro" id="IPR023393">
    <property type="entry name" value="START-like_dom_sf"/>
</dbReference>
<name>A0A1I2FB89_9BACT</name>
<dbReference type="PANTHER" id="PTHR38588:SF1">
    <property type="entry name" value="BLL0334 PROTEIN"/>
    <property type="match status" value="1"/>
</dbReference>
<protein>
    <recommendedName>
        <fullName evidence="4">Carbon monoxide dehydrogenase subunit G</fullName>
    </recommendedName>
</protein>
<organism evidence="2 3">
    <name type="scientific">Thermoflexibacter ruber</name>
    <dbReference type="NCBI Taxonomy" id="1003"/>
    <lineage>
        <taxon>Bacteria</taxon>
        <taxon>Pseudomonadati</taxon>
        <taxon>Bacteroidota</taxon>
        <taxon>Cytophagia</taxon>
        <taxon>Cytophagales</taxon>
        <taxon>Thermoflexibacteraceae</taxon>
        <taxon>Thermoflexibacter</taxon>
    </lineage>
</organism>
<dbReference type="CDD" id="cd05018">
    <property type="entry name" value="CoxG"/>
    <property type="match status" value="1"/>
</dbReference>
<dbReference type="OrthoDB" id="9787428at2"/>
<sequence>MQLNGSHTLNTSKEMLWAMLLDPDTLTKVIPSLKSLEATESGVYKAICEVKMGPVSGTFEGTMETINLNPTESFTLIMKQNSKIGNVVAEGNIVLKAIDEGHTAMLFDGEAKLSGLLARTGQRVLSGVANSLVGMFFKALEKEIEKANSPEGEEAKKEKKGFWSRLVS</sequence>
<gene>
    <name evidence="2" type="ORF">SAMN04488541_101350</name>
</gene>
<evidence type="ECO:0000256" key="1">
    <source>
        <dbReference type="SAM" id="MobiDB-lite"/>
    </source>
</evidence>
<dbReference type="AlphaFoldDB" id="A0A1I2FB89"/>
<keyword evidence="3" id="KW-1185">Reference proteome</keyword>
<reference evidence="2 3" key="1">
    <citation type="submission" date="2016-10" db="EMBL/GenBank/DDBJ databases">
        <authorList>
            <person name="de Groot N.N."/>
        </authorList>
    </citation>
    <scope>NUCLEOTIDE SEQUENCE [LARGE SCALE GENOMIC DNA]</scope>
    <source>
        <strain>GEY</strain>
        <strain evidence="3">DSM 9560</strain>
    </source>
</reference>
<dbReference type="Gene3D" id="3.30.530.20">
    <property type="match status" value="1"/>
</dbReference>
<proteinExistence type="predicted"/>
<dbReference type="Pfam" id="PF06240">
    <property type="entry name" value="COXG"/>
    <property type="match status" value="1"/>
</dbReference>
<evidence type="ECO:0000313" key="3">
    <source>
        <dbReference type="Proteomes" id="UP000199513"/>
    </source>
</evidence>
<dbReference type="PANTHER" id="PTHR38588">
    <property type="entry name" value="BLL0334 PROTEIN"/>
    <property type="match status" value="1"/>
</dbReference>
<evidence type="ECO:0008006" key="4">
    <source>
        <dbReference type="Google" id="ProtNLM"/>
    </source>
</evidence>
<dbReference type="RefSeq" id="WP_091544048.1">
    <property type="nucleotide sequence ID" value="NZ_FONY01000013.1"/>
</dbReference>
<dbReference type="Proteomes" id="UP000199513">
    <property type="component" value="Unassembled WGS sequence"/>
</dbReference>
<feature type="region of interest" description="Disordered" evidence="1">
    <location>
        <begin position="147"/>
        <end position="168"/>
    </location>
</feature>
<dbReference type="InterPro" id="IPR010419">
    <property type="entry name" value="CO_DH_gsu"/>
</dbReference>
<dbReference type="EMBL" id="FONY01000013">
    <property type="protein sequence ID" value="SFF02744.1"/>
    <property type="molecule type" value="Genomic_DNA"/>
</dbReference>